<evidence type="ECO:0000313" key="2">
    <source>
        <dbReference type="Proteomes" id="UP000198960"/>
    </source>
</evidence>
<dbReference type="Proteomes" id="UP000198960">
    <property type="component" value="Unassembled WGS sequence"/>
</dbReference>
<evidence type="ECO:0000313" key="1">
    <source>
        <dbReference type="EMBL" id="SEO59775.1"/>
    </source>
</evidence>
<dbReference type="EMBL" id="FOEE01000002">
    <property type="protein sequence ID" value="SEO59775.1"/>
    <property type="molecule type" value="Genomic_DNA"/>
</dbReference>
<keyword evidence="2" id="KW-1185">Reference proteome</keyword>
<gene>
    <name evidence="1" type="ORF">SAMN05660991_00916</name>
</gene>
<dbReference type="STRING" id="673521.SAMN05660991_00916"/>
<organism evidence="1 2">
    <name type="scientific">Trujillonella endophytica</name>
    <dbReference type="NCBI Taxonomy" id="673521"/>
    <lineage>
        <taxon>Bacteria</taxon>
        <taxon>Bacillati</taxon>
        <taxon>Actinomycetota</taxon>
        <taxon>Actinomycetes</taxon>
        <taxon>Geodermatophilales</taxon>
        <taxon>Geodermatophilaceae</taxon>
        <taxon>Trujillonella</taxon>
    </lineage>
</organism>
<evidence type="ECO:0008006" key="3">
    <source>
        <dbReference type="Google" id="ProtNLM"/>
    </source>
</evidence>
<protein>
    <recommendedName>
        <fullName evidence="3">Methyltransferase domain-containing protein</fullName>
    </recommendedName>
</protein>
<reference evidence="2" key="1">
    <citation type="submission" date="2016-10" db="EMBL/GenBank/DDBJ databases">
        <authorList>
            <person name="Varghese N."/>
            <person name="Submissions S."/>
        </authorList>
    </citation>
    <scope>NUCLEOTIDE SEQUENCE [LARGE SCALE GENOMIC DNA]</scope>
    <source>
        <strain evidence="2">DSM 45413</strain>
    </source>
</reference>
<accession>A0A1H8R001</accession>
<sequence>MRVDPFYTPSWLAAEMAAELDLRTGSLVADFTAGGGALLDAAEQRFGSAFSYLAADCDRRAVARLRSEHPRWLVGRADLLNERSLRQSPVWARRSAVSGVLVNPPFSYRGGAGMRSPNGSAVVSPAAACLETILSGMSPGSSVVALMPRGSRKSEKDRKLWQSWERRHALEVLRAYSRGAFPGAYARTEMLRFTVEKGPGVAAPSRPGVNRIIAGCTCIDIIRGRVPVHRRSQRESGPLAAFVHTTSLQEGEVELREEMCGWRWATPGPLVLLPRVGRFTPGKIAVWSESASVVLSDCMLAMRPLATPVDVLVSSLMSSFGVLAERYGGSCAPYLTVAALEAHVAELGYSPRRAQAGGPSELCSCGGGSAVMDVNQGSPLQGALISESARR</sequence>
<dbReference type="InterPro" id="IPR029063">
    <property type="entry name" value="SAM-dependent_MTases_sf"/>
</dbReference>
<dbReference type="SUPFAM" id="SSF53335">
    <property type="entry name" value="S-adenosyl-L-methionine-dependent methyltransferases"/>
    <property type="match status" value="1"/>
</dbReference>
<dbReference type="Gene3D" id="3.40.50.150">
    <property type="entry name" value="Vaccinia Virus protein VP39"/>
    <property type="match status" value="1"/>
</dbReference>
<proteinExistence type="predicted"/>
<dbReference type="AlphaFoldDB" id="A0A1H8R001"/>
<name>A0A1H8R001_9ACTN</name>